<sequence length="340" mass="38568">MQEPIADGASTAELFEQYVGMVQRIKAEIAKVVIGQEEMISLMIHALLSKGHILLEGVPGLAKSLAVETFAKVIGGNFKRFQFTPDKMPSDITGTMVWNEKEDEFEFHAGPIFCNIFLADEINRASPKVQSALLQAMQEKEVTVECTHYDIPRPFMVLATENPIEQIGTYPLAEAQVDRFMVKYDVGYMQKDEEFELIQRKNSNFDQLKSDIHTVLTLDDILAVQQLIHDRIRVSQKVMRYILNICTATRPRDTYAPQEFVADIHQYIRLGASPRASESLLGLAKVYAFGQQRDFVTFDDVVLCARHVLRHRILLNSTALSQQVSADTIVQEILKMVQPY</sequence>
<dbReference type="PANTHER" id="PTHR42759:SF1">
    <property type="entry name" value="MAGNESIUM-CHELATASE SUBUNIT CHLD"/>
    <property type="match status" value="1"/>
</dbReference>
<evidence type="ECO:0000313" key="7">
    <source>
        <dbReference type="Proteomes" id="UP000006732"/>
    </source>
</evidence>
<evidence type="ECO:0000256" key="3">
    <source>
        <dbReference type="ARBA" id="ARBA00061607"/>
    </source>
</evidence>
<gene>
    <name evidence="6" type="ordered locus">Ppro_1215</name>
</gene>
<dbReference type="SUPFAM" id="SSF52540">
    <property type="entry name" value="P-loop containing nucleoside triphosphate hydrolases"/>
    <property type="match status" value="1"/>
</dbReference>
<evidence type="ECO:0000259" key="4">
    <source>
        <dbReference type="Pfam" id="PF07726"/>
    </source>
</evidence>
<dbReference type="InterPro" id="IPR050764">
    <property type="entry name" value="CbbQ/NirQ/NorQ/GpvN"/>
</dbReference>
<dbReference type="GO" id="GO:0005524">
    <property type="term" value="F:ATP binding"/>
    <property type="evidence" value="ECO:0007669"/>
    <property type="project" value="UniProtKB-KW"/>
</dbReference>
<accession>A1ANB6</accession>
<name>A1ANB6_PELPD</name>
<dbReference type="AlphaFoldDB" id="A1ANB6"/>
<dbReference type="InterPro" id="IPR011703">
    <property type="entry name" value="ATPase_AAA-3"/>
</dbReference>
<protein>
    <submittedName>
        <fullName evidence="6">ATPase associated with various cellular activities, AAA_3</fullName>
    </submittedName>
</protein>
<dbReference type="HOGENOM" id="CLU_034716_0_1_7"/>
<dbReference type="InterPro" id="IPR041628">
    <property type="entry name" value="ChlI/MoxR_AAA_lid"/>
</dbReference>
<dbReference type="PIRSF" id="PIRSF002849">
    <property type="entry name" value="AAA_ATPase_chaperone_MoxR_prd"/>
    <property type="match status" value="1"/>
</dbReference>
<dbReference type="Pfam" id="PF07726">
    <property type="entry name" value="AAA_3"/>
    <property type="match status" value="1"/>
</dbReference>
<dbReference type="InterPro" id="IPR027417">
    <property type="entry name" value="P-loop_NTPase"/>
</dbReference>
<feature type="domain" description="ATPase AAA-3" evidence="4">
    <location>
        <begin position="52"/>
        <end position="182"/>
    </location>
</feature>
<keyword evidence="2" id="KW-0067">ATP-binding</keyword>
<dbReference type="Proteomes" id="UP000006732">
    <property type="component" value="Chromosome"/>
</dbReference>
<dbReference type="KEGG" id="ppd:Ppro_1215"/>
<dbReference type="FunFam" id="3.40.50.300:FF:000640">
    <property type="entry name" value="MoxR family ATPase"/>
    <property type="match status" value="1"/>
</dbReference>
<keyword evidence="1" id="KW-0547">Nucleotide-binding</keyword>
<dbReference type="STRING" id="338966.Ppro_1215"/>
<dbReference type="eggNOG" id="COG0714">
    <property type="taxonomic scope" value="Bacteria"/>
</dbReference>
<dbReference type="RefSeq" id="WP_011735138.1">
    <property type="nucleotide sequence ID" value="NC_008609.1"/>
</dbReference>
<dbReference type="PANTHER" id="PTHR42759">
    <property type="entry name" value="MOXR FAMILY PROTEIN"/>
    <property type="match status" value="1"/>
</dbReference>
<evidence type="ECO:0000256" key="2">
    <source>
        <dbReference type="ARBA" id="ARBA00022840"/>
    </source>
</evidence>
<organism evidence="6 7">
    <name type="scientific">Pelobacter propionicus (strain DSM 2379 / NBRC 103807 / OttBd1)</name>
    <dbReference type="NCBI Taxonomy" id="338966"/>
    <lineage>
        <taxon>Bacteria</taxon>
        <taxon>Pseudomonadati</taxon>
        <taxon>Thermodesulfobacteriota</taxon>
        <taxon>Desulfuromonadia</taxon>
        <taxon>Desulfuromonadales</taxon>
        <taxon>Desulfuromonadaceae</taxon>
        <taxon>Pelobacter</taxon>
    </lineage>
</organism>
<feature type="domain" description="ChlI/MoxR AAA lid" evidence="5">
    <location>
        <begin position="264"/>
        <end position="333"/>
    </location>
</feature>
<evidence type="ECO:0000313" key="6">
    <source>
        <dbReference type="EMBL" id="ABK98836.1"/>
    </source>
</evidence>
<dbReference type="GO" id="GO:0016887">
    <property type="term" value="F:ATP hydrolysis activity"/>
    <property type="evidence" value="ECO:0007669"/>
    <property type="project" value="InterPro"/>
</dbReference>
<dbReference type="Gene3D" id="3.40.50.300">
    <property type="entry name" value="P-loop containing nucleotide triphosphate hydrolases"/>
    <property type="match status" value="1"/>
</dbReference>
<dbReference type="CDD" id="cd00009">
    <property type="entry name" value="AAA"/>
    <property type="match status" value="1"/>
</dbReference>
<dbReference type="Pfam" id="PF17863">
    <property type="entry name" value="AAA_lid_2"/>
    <property type="match status" value="1"/>
</dbReference>
<evidence type="ECO:0000256" key="1">
    <source>
        <dbReference type="ARBA" id="ARBA00022741"/>
    </source>
</evidence>
<dbReference type="Gene3D" id="1.10.8.80">
    <property type="entry name" value="Magnesium chelatase subunit I, C-Terminal domain"/>
    <property type="match status" value="1"/>
</dbReference>
<comment type="similarity">
    <text evidence="3">Belongs to the MoxR family.</text>
</comment>
<dbReference type="EMBL" id="CP000482">
    <property type="protein sequence ID" value="ABK98836.1"/>
    <property type="molecule type" value="Genomic_DNA"/>
</dbReference>
<evidence type="ECO:0000259" key="5">
    <source>
        <dbReference type="Pfam" id="PF17863"/>
    </source>
</evidence>
<keyword evidence="7" id="KW-1185">Reference proteome</keyword>
<proteinExistence type="inferred from homology"/>
<reference evidence="6 7" key="1">
    <citation type="submission" date="2006-10" db="EMBL/GenBank/DDBJ databases">
        <title>Complete sequence of chromosome of Pelobacter propionicus DSM 2379.</title>
        <authorList>
            <consortium name="US DOE Joint Genome Institute"/>
            <person name="Copeland A."/>
            <person name="Lucas S."/>
            <person name="Lapidus A."/>
            <person name="Barry K."/>
            <person name="Detter J.C."/>
            <person name="Glavina del Rio T."/>
            <person name="Hammon N."/>
            <person name="Israni S."/>
            <person name="Dalin E."/>
            <person name="Tice H."/>
            <person name="Pitluck S."/>
            <person name="Saunders E."/>
            <person name="Brettin T."/>
            <person name="Bruce D."/>
            <person name="Han C."/>
            <person name="Tapia R."/>
            <person name="Schmutz J."/>
            <person name="Larimer F."/>
            <person name="Land M."/>
            <person name="Hauser L."/>
            <person name="Kyrpides N."/>
            <person name="Kim E."/>
            <person name="Lovley D."/>
            <person name="Richardson P."/>
        </authorList>
    </citation>
    <scope>NUCLEOTIDE SEQUENCE [LARGE SCALE GENOMIC DNA]</scope>
    <source>
        <strain evidence="7">DSM 2379 / NBRC 103807 / OttBd1</strain>
    </source>
</reference>